<evidence type="ECO:0000256" key="3">
    <source>
        <dbReference type="SAM" id="SignalP"/>
    </source>
</evidence>
<comment type="similarity">
    <text evidence="1">Belongs to the hcp beta-lactamase family.</text>
</comment>
<evidence type="ECO:0000256" key="2">
    <source>
        <dbReference type="ARBA" id="ARBA00022737"/>
    </source>
</evidence>
<name>A0A0K1EB80_CHOCO</name>
<organism evidence="4 5">
    <name type="scientific">Chondromyces crocatus</name>
    <dbReference type="NCBI Taxonomy" id="52"/>
    <lineage>
        <taxon>Bacteria</taxon>
        <taxon>Pseudomonadati</taxon>
        <taxon>Myxococcota</taxon>
        <taxon>Polyangia</taxon>
        <taxon>Polyangiales</taxon>
        <taxon>Polyangiaceae</taxon>
        <taxon>Chondromyces</taxon>
    </lineage>
</organism>
<evidence type="ECO:0000256" key="1">
    <source>
        <dbReference type="ARBA" id="ARBA00008486"/>
    </source>
</evidence>
<dbReference type="SMART" id="SM00671">
    <property type="entry name" value="SEL1"/>
    <property type="match status" value="4"/>
</dbReference>
<dbReference type="SUPFAM" id="SSF81901">
    <property type="entry name" value="HCP-like"/>
    <property type="match status" value="2"/>
</dbReference>
<sequence>MYSKTSLASLIALSALGTSSACGGGNVASELASYPKYPNKEPKCGTTKLQARPLIAEWPSSDRAALEGRIKQGLVPVRYVGCDMEVLTTCKVPAEYSYTGITPKNDLVVIHNADELYANIPVYAAKFEGQLKKAGSLEIAMTIIGRYESNRPKISADELQGECADTTHVITALTVGAFRFSAGASAAVGAGAGVSVGGLGLGGKSASNNETLNTDGDSKACAKATADDKAPPYGCGALLRVELVPLGEARQKAPTCPSGTKWDGSQCLATVTTASAACVGGTILEAGKGCVPPVSGQNFRSALPVEAKSVFTGLCLDAAACAEACDRGQPSACSSAGPMYEWGVGVFQDVNRAVDLYSKACRGGEWGACARLGELSFYGLSGVPKDAGLAVTFFRLACDRGDPSGCVGLGTASTLGTGIDRDSAAAAQYFERACNTKTTLGCVGLGMLYMYGDGVPKDAARAESLFKQACDAGFRPACQLQKETAP</sequence>
<dbReference type="PATRIC" id="fig|52.7.peg.2135"/>
<dbReference type="PANTHER" id="PTHR13891:SF1">
    <property type="entry name" value="CYTOCHROME C OXIDASE ASSEMBLY FACTOR 7"/>
    <property type="match status" value="1"/>
</dbReference>
<dbReference type="EMBL" id="CP012159">
    <property type="protein sequence ID" value="AKT37838.1"/>
    <property type="molecule type" value="Genomic_DNA"/>
</dbReference>
<evidence type="ECO:0000313" key="5">
    <source>
        <dbReference type="Proteomes" id="UP000067626"/>
    </source>
</evidence>
<feature type="chain" id="PRO_5039944694" evidence="3">
    <location>
        <begin position="24"/>
        <end position="486"/>
    </location>
</feature>
<dbReference type="AlphaFoldDB" id="A0A0K1EB80"/>
<reference evidence="4 5" key="1">
    <citation type="submission" date="2015-07" db="EMBL/GenBank/DDBJ databases">
        <title>Genome analysis of myxobacterium Chondromyces crocatus Cm c5 reveals a high potential for natural compound synthesis and the genetic basis for the loss of fruiting body formation.</title>
        <authorList>
            <person name="Zaburannyi N."/>
            <person name="Bunk B."/>
            <person name="Maier J."/>
            <person name="Overmann J."/>
            <person name="Mueller R."/>
        </authorList>
    </citation>
    <scope>NUCLEOTIDE SEQUENCE [LARGE SCALE GENOMIC DNA]</scope>
    <source>
        <strain evidence="4 5">Cm c5</strain>
    </source>
</reference>
<feature type="signal peptide" evidence="3">
    <location>
        <begin position="1"/>
        <end position="23"/>
    </location>
</feature>
<dbReference type="InterPro" id="IPR011990">
    <property type="entry name" value="TPR-like_helical_dom_sf"/>
</dbReference>
<dbReference type="PANTHER" id="PTHR13891">
    <property type="entry name" value="CYTOCHROME C OXIDASE ASSEMBLY FACTOR 7"/>
    <property type="match status" value="1"/>
</dbReference>
<dbReference type="Proteomes" id="UP000067626">
    <property type="component" value="Chromosome"/>
</dbReference>
<gene>
    <name evidence="4" type="ORF">CMC5_019810</name>
</gene>
<keyword evidence="5" id="KW-1185">Reference proteome</keyword>
<proteinExistence type="inferred from homology"/>
<dbReference type="PROSITE" id="PS51257">
    <property type="entry name" value="PROKAR_LIPOPROTEIN"/>
    <property type="match status" value="1"/>
</dbReference>
<keyword evidence="3" id="KW-0732">Signal</keyword>
<protein>
    <submittedName>
        <fullName evidence="4">Uncharacterized protein</fullName>
    </submittedName>
</protein>
<dbReference type="InterPro" id="IPR006597">
    <property type="entry name" value="Sel1-like"/>
</dbReference>
<dbReference type="KEGG" id="ccro:CMC5_019810"/>
<evidence type="ECO:0000313" key="4">
    <source>
        <dbReference type="EMBL" id="AKT37838.1"/>
    </source>
</evidence>
<dbReference type="OrthoDB" id="5483576at2"/>
<keyword evidence="2" id="KW-0677">Repeat</keyword>
<dbReference type="InterPro" id="IPR040239">
    <property type="entry name" value="HcpB-like"/>
</dbReference>
<dbReference type="Gene3D" id="1.25.40.10">
    <property type="entry name" value="Tetratricopeptide repeat domain"/>
    <property type="match status" value="1"/>
</dbReference>
<dbReference type="Pfam" id="PF08238">
    <property type="entry name" value="Sel1"/>
    <property type="match status" value="4"/>
</dbReference>
<accession>A0A0K1EB80</accession>